<gene>
    <name evidence="1" type="ORF">H8A87_07680</name>
</gene>
<comment type="caution">
    <text evidence="1">The sequence shown here is derived from an EMBL/GenBank/DDBJ whole genome shotgun (WGS) entry which is preliminary data.</text>
</comment>
<accession>A0ABS0U556</accession>
<proteinExistence type="predicted"/>
<sequence length="82" mass="9329">MKYLIESINCSGRFEGYNPGYIIQDNYVEVMVSVFMTTDSRGDVKAFSFKVTIQEAYTLSLDEIKNKAIEVAKENFEKVISA</sequence>
<reference evidence="1 2" key="1">
    <citation type="submission" date="2020-08" db="EMBL/GenBank/DDBJ databases">
        <title>Description of Xenorhabdus lircayensis sp. nov., the symbiotic bacterium associated with the entomopathogenic nematode Steirnernema unicornum.</title>
        <authorList>
            <person name="Castaneda-Alvarez C."/>
            <person name="Prodan S."/>
            <person name="Zamorano A."/>
            <person name="San-Blas E."/>
            <person name="Aballay E."/>
        </authorList>
    </citation>
    <scope>NUCLEOTIDE SEQUENCE [LARGE SCALE GENOMIC DNA]</scope>
    <source>
        <strain evidence="1 2">VLS</strain>
    </source>
</reference>
<organism evidence="1 2">
    <name type="scientific">Xenorhabdus lircayensis</name>
    <dbReference type="NCBI Taxonomy" id="2763499"/>
    <lineage>
        <taxon>Bacteria</taxon>
        <taxon>Pseudomonadati</taxon>
        <taxon>Pseudomonadota</taxon>
        <taxon>Gammaproteobacteria</taxon>
        <taxon>Enterobacterales</taxon>
        <taxon>Morganellaceae</taxon>
        <taxon>Xenorhabdus</taxon>
    </lineage>
</organism>
<dbReference type="RefSeq" id="WP_198689392.1">
    <property type="nucleotide sequence ID" value="NZ_CAWPUD010000026.1"/>
</dbReference>
<keyword evidence="2" id="KW-1185">Reference proteome</keyword>
<evidence type="ECO:0000313" key="1">
    <source>
        <dbReference type="EMBL" id="MBI6548604.1"/>
    </source>
</evidence>
<name>A0ABS0U556_9GAMM</name>
<dbReference type="EMBL" id="JACOII010000029">
    <property type="protein sequence ID" value="MBI6548604.1"/>
    <property type="molecule type" value="Genomic_DNA"/>
</dbReference>
<dbReference type="Proteomes" id="UP000696184">
    <property type="component" value="Unassembled WGS sequence"/>
</dbReference>
<evidence type="ECO:0008006" key="3">
    <source>
        <dbReference type="Google" id="ProtNLM"/>
    </source>
</evidence>
<protein>
    <recommendedName>
        <fullName evidence="3">Phage protein</fullName>
    </recommendedName>
</protein>
<evidence type="ECO:0000313" key="2">
    <source>
        <dbReference type="Proteomes" id="UP000696184"/>
    </source>
</evidence>